<dbReference type="RefSeq" id="WP_003473794.1">
    <property type="nucleotide sequence ID" value="NZ_ABOO01000006.1"/>
</dbReference>
<dbReference type="Pfam" id="PF18106">
    <property type="entry name" value="Rol_Rep_N"/>
    <property type="match status" value="1"/>
</dbReference>
<dbReference type="InterPro" id="IPR040819">
    <property type="entry name" value="Rol_Rep_N"/>
</dbReference>
<gene>
    <name evidence="2" type="ORF">CJD_0432</name>
</gene>
<comment type="caution">
    <text evidence="2">The sequence shown here is derived from an EMBL/GenBank/DDBJ whole genome shotgun (WGS) entry which is preliminary data.</text>
</comment>
<dbReference type="AlphaFoldDB" id="B1V0D9"/>
<proteinExistence type="predicted"/>
<dbReference type="CDD" id="cd00093">
    <property type="entry name" value="HTH_XRE"/>
    <property type="match status" value="1"/>
</dbReference>
<dbReference type="InterPro" id="IPR048093">
    <property type="entry name" value="MobT"/>
</dbReference>
<dbReference type="EMBL" id="ABOO01000006">
    <property type="protein sequence ID" value="EDT72689.1"/>
    <property type="molecule type" value="Genomic_DNA"/>
</dbReference>
<dbReference type="SMART" id="SM00530">
    <property type="entry name" value="HTH_XRE"/>
    <property type="match status" value="1"/>
</dbReference>
<dbReference type="Gene3D" id="1.10.260.40">
    <property type="entry name" value="lambda repressor-like DNA-binding domains"/>
    <property type="match status" value="1"/>
</dbReference>
<dbReference type="InterPro" id="IPR003491">
    <property type="entry name" value="REP-like_C"/>
</dbReference>
<evidence type="ECO:0000313" key="2">
    <source>
        <dbReference type="EMBL" id="EDT72689.1"/>
    </source>
</evidence>
<dbReference type="Pfam" id="PF01381">
    <property type="entry name" value="HTH_3"/>
    <property type="match status" value="1"/>
</dbReference>
<evidence type="ECO:0000313" key="3">
    <source>
        <dbReference type="Proteomes" id="UP000003188"/>
    </source>
</evidence>
<sequence>MIYDDFIKELKTKRKNYAVSQMKLATALGISRQYINEIENGKVIPKDELKEKILYELEKLNPNAPLFLLIDYFRVRFSTTDAKEIIEKVLRIKFNYLNYEEYGFYSYENHYAIGNIFIMVSKDISKGVLVELKGQGCRQMESYLIAQGRSWYDFMLDCLIAGGIMKRIDLAINDRVGILNIPELTQKCRNEECISYFRSFKSYRTGELKMRKDKEFMGNTLYIGSLKSELYFCIYEKDYEQYFKNGISIEDSEIKNRFEIRLKNERAYHAVVDLITYRDAEHTAFSIINHYVRFVDKNTTISKSKWKINNRWAWFIGENRKPLKLTSQPEPYTIQKTLSWLSKQVAPTLKMIIEYDNQNNTTIFKDMINNTRLNNKQKQFLERQNIDIKEIISIDTINKEINNL</sequence>
<dbReference type="Pfam" id="PF02486">
    <property type="entry name" value="Rep_trans"/>
    <property type="match status" value="1"/>
</dbReference>
<dbReference type="GO" id="GO:0003677">
    <property type="term" value="F:DNA binding"/>
    <property type="evidence" value="ECO:0007669"/>
    <property type="project" value="InterPro"/>
</dbReference>
<dbReference type="InterPro" id="IPR010982">
    <property type="entry name" value="Lambda_DNA-bd_dom_sf"/>
</dbReference>
<reference evidence="2 3" key="1">
    <citation type="submission" date="2008-03" db="EMBL/GenBank/DDBJ databases">
        <authorList>
            <person name="Paulsen I."/>
            <person name="Sebastian Y."/>
        </authorList>
    </citation>
    <scope>NUCLEOTIDE SEQUENCE [LARGE SCALE GENOMIC DNA]</scope>
    <source>
        <strain evidence="3">D str. JGS1721</strain>
    </source>
</reference>
<dbReference type="SUPFAM" id="SSF47413">
    <property type="entry name" value="lambda repressor-like DNA-binding domains"/>
    <property type="match status" value="1"/>
</dbReference>
<dbReference type="Proteomes" id="UP000003188">
    <property type="component" value="Unassembled WGS sequence"/>
</dbReference>
<accession>B1V0D9</accession>
<dbReference type="PROSITE" id="PS50943">
    <property type="entry name" value="HTH_CROC1"/>
    <property type="match status" value="1"/>
</dbReference>
<feature type="domain" description="HTH cro/C1-type" evidence="1">
    <location>
        <begin position="10"/>
        <end position="53"/>
    </location>
</feature>
<evidence type="ECO:0000259" key="1">
    <source>
        <dbReference type="PROSITE" id="PS50943"/>
    </source>
</evidence>
<dbReference type="NCBIfam" id="NF041493">
    <property type="entry name" value="MobT"/>
    <property type="match status" value="1"/>
</dbReference>
<dbReference type="InterPro" id="IPR001387">
    <property type="entry name" value="Cro/C1-type_HTH"/>
</dbReference>
<organism evidence="2 3">
    <name type="scientific">Clostridium perfringens D str. JGS1721</name>
    <dbReference type="NCBI Taxonomy" id="488537"/>
    <lineage>
        <taxon>Bacteria</taxon>
        <taxon>Bacillati</taxon>
        <taxon>Bacillota</taxon>
        <taxon>Clostridia</taxon>
        <taxon>Eubacteriales</taxon>
        <taxon>Clostridiaceae</taxon>
        <taxon>Clostridium</taxon>
    </lineage>
</organism>
<name>B1V0D9_CLOPF</name>
<protein>
    <submittedName>
        <fullName evidence="2">Transcriptional regulator, Cro/CI family</fullName>
    </submittedName>
</protein>